<proteinExistence type="predicted"/>
<dbReference type="AlphaFoldDB" id="A0A7C5AN09"/>
<dbReference type="InterPro" id="IPR050595">
    <property type="entry name" value="Bact_response_regulator"/>
</dbReference>
<evidence type="ECO:0000256" key="2">
    <source>
        <dbReference type="PROSITE-ProRule" id="PRU00169"/>
    </source>
</evidence>
<dbReference type="SUPFAM" id="SSF52172">
    <property type="entry name" value="CheY-like"/>
    <property type="match status" value="1"/>
</dbReference>
<dbReference type="Pfam" id="PF00072">
    <property type="entry name" value="Response_reg"/>
    <property type="match status" value="1"/>
</dbReference>
<dbReference type="PANTHER" id="PTHR44591">
    <property type="entry name" value="STRESS RESPONSE REGULATOR PROTEIN 1"/>
    <property type="match status" value="1"/>
</dbReference>
<accession>A0A7C5AN09</accession>
<dbReference type="PANTHER" id="PTHR44591:SF3">
    <property type="entry name" value="RESPONSE REGULATORY DOMAIN-CONTAINING PROTEIN"/>
    <property type="match status" value="1"/>
</dbReference>
<gene>
    <name evidence="4" type="ORF">ENW48_10450</name>
</gene>
<evidence type="ECO:0000313" key="4">
    <source>
        <dbReference type="EMBL" id="HGZ12615.1"/>
    </source>
</evidence>
<dbReference type="EMBL" id="DTKJ01000072">
    <property type="protein sequence ID" value="HGZ12615.1"/>
    <property type="molecule type" value="Genomic_DNA"/>
</dbReference>
<feature type="domain" description="Response regulatory" evidence="3">
    <location>
        <begin position="7"/>
        <end position="121"/>
    </location>
</feature>
<dbReference type="GO" id="GO:0000160">
    <property type="term" value="P:phosphorelay signal transduction system"/>
    <property type="evidence" value="ECO:0007669"/>
    <property type="project" value="InterPro"/>
</dbReference>
<evidence type="ECO:0000259" key="3">
    <source>
        <dbReference type="PROSITE" id="PS50110"/>
    </source>
</evidence>
<sequence>MAQRKLKILILDDEPIVCKRLKPSLEKQGFEVDAFTRSFEAMQAVKDTKYDIIITDLKMEGMDGMRFLQEAKKLHPDSEVIVITGFATMETAKESFKKGVFDFIAKPFNLSEISRVVMRAEAKIRGVQG</sequence>
<keyword evidence="1 2" id="KW-0597">Phosphoprotein</keyword>
<evidence type="ECO:0000256" key="1">
    <source>
        <dbReference type="ARBA" id="ARBA00022553"/>
    </source>
</evidence>
<feature type="modified residue" description="4-aspartylphosphate" evidence="2">
    <location>
        <position position="56"/>
    </location>
</feature>
<dbReference type="InterPro" id="IPR011006">
    <property type="entry name" value="CheY-like_superfamily"/>
</dbReference>
<protein>
    <submittedName>
        <fullName evidence="4">Response regulator</fullName>
    </submittedName>
</protein>
<name>A0A7C5AN09_9BACT</name>
<reference evidence="4" key="1">
    <citation type="journal article" date="2020" name="mSystems">
        <title>Genome- and Community-Level Interaction Insights into Carbon Utilization and Element Cycling Functions of Hydrothermarchaeota in Hydrothermal Sediment.</title>
        <authorList>
            <person name="Zhou Z."/>
            <person name="Liu Y."/>
            <person name="Xu W."/>
            <person name="Pan J."/>
            <person name="Luo Z.H."/>
            <person name="Li M."/>
        </authorList>
    </citation>
    <scope>NUCLEOTIDE SEQUENCE [LARGE SCALE GENOMIC DNA]</scope>
    <source>
        <strain evidence="4">SpSt-853</strain>
    </source>
</reference>
<dbReference type="SMART" id="SM00448">
    <property type="entry name" value="REC"/>
    <property type="match status" value="1"/>
</dbReference>
<comment type="caution">
    <text evidence="4">The sequence shown here is derived from an EMBL/GenBank/DDBJ whole genome shotgun (WGS) entry which is preliminary data.</text>
</comment>
<dbReference type="Gene3D" id="3.40.50.2300">
    <property type="match status" value="1"/>
</dbReference>
<dbReference type="PROSITE" id="PS50110">
    <property type="entry name" value="RESPONSE_REGULATORY"/>
    <property type="match status" value="1"/>
</dbReference>
<organism evidence="4">
    <name type="scientific">Desulfobacca acetoxidans</name>
    <dbReference type="NCBI Taxonomy" id="60893"/>
    <lineage>
        <taxon>Bacteria</taxon>
        <taxon>Pseudomonadati</taxon>
        <taxon>Thermodesulfobacteriota</taxon>
        <taxon>Desulfobaccia</taxon>
        <taxon>Desulfobaccales</taxon>
        <taxon>Desulfobaccaceae</taxon>
        <taxon>Desulfobacca</taxon>
    </lineage>
</organism>
<dbReference type="InterPro" id="IPR001789">
    <property type="entry name" value="Sig_transdc_resp-reg_receiver"/>
</dbReference>